<evidence type="ECO:0000256" key="5">
    <source>
        <dbReference type="SAM" id="SignalP"/>
    </source>
</evidence>
<gene>
    <name evidence="6" type="ORF">SAMN05660909_04668</name>
</gene>
<keyword evidence="4" id="KW-1133">Transmembrane helix</keyword>
<keyword evidence="4" id="KW-0472">Membrane</keyword>
<evidence type="ECO:0000256" key="3">
    <source>
        <dbReference type="PROSITE-ProRule" id="PRU00339"/>
    </source>
</evidence>
<protein>
    <submittedName>
        <fullName evidence="6">Tetratricopeptide repeat-containing protein</fullName>
    </submittedName>
</protein>
<dbReference type="OrthoDB" id="9776208at2"/>
<dbReference type="InterPro" id="IPR013105">
    <property type="entry name" value="TPR_2"/>
</dbReference>
<evidence type="ECO:0000256" key="4">
    <source>
        <dbReference type="SAM" id="Phobius"/>
    </source>
</evidence>
<dbReference type="Gene3D" id="1.25.40.10">
    <property type="entry name" value="Tetratricopeptide repeat domain"/>
    <property type="match status" value="1"/>
</dbReference>
<name>A0A1H4FUJ0_9BACT</name>
<organism evidence="6 7">
    <name type="scientific">Chitinophaga terrae</name>
    <name type="common">ex Kim and Jung 2007</name>
    <dbReference type="NCBI Taxonomy" id="408074"/>
    <lineage>
        <taxon>Bacteria</taxon>
        <taxon>Pseudomonadati</taxon>
        <taxon>Bacteroidota</taxon>
        <taxon>Chitinophagia</taxon>
        <taxon>Chitinophagales</taxon>
        <taxon>Chitinophagaceae</taxon>
        <taxon>Chitinophaga</taxon>
    </lineage>
</organism>
<dbReference type="InterPro" id="IPR019734">
    <property type="entry name" value="TPR_rpt"/>
</dbReference>
<keyword evidence="5" id="KW-0732">Signal</keyword>
<evidence type="ECO:0000313" key="6">
    <source>
        <dbReference type="EMBL" id="SEB00500.1"/>
    </source>
</evidence>
<evidence type="ECO:0000313" key="7">
    <source>
        <dbReference type="Proteomes" id="UP000199656"/>
    </source>
</evidence>
<feature type="transmembrane region" description="Helical" evidence="4">
    <location>
        <begin position="161"/>
        <end position="185"/>
    </location>
</feature>
<dbReference type="AlphaFoldDB" id="A0A1H4FUJ0"/>
<accession>A0A1H4FUJ0</accession>
<proteinExistence type="predicted"/>
<dbReference type="Proteomes" id="UP000199656">
    <property type="component" value="Unassembled WGS sequence"/>
</dbReference>
<keyword evidence="4" id="KW-0812">Transmembrane</keyword>
<evidence type="ECO:0000256" key="1">
    <source>
        <dbReference type="ARBA" id="ARBA00022737"/>
    </source>
</evidence>
<dbReference type="PROSITE" id="PS50005">
    <property type="entry name" value="TPR"/>
    <property type="match status" value="1"/>
</dbReference>
<reference evidence="7" key="1">
    <citation type="submission" date="2016-10" db="EMBL/GenBank/DDBJ databases">
        <authorList>
            <person name="Varghese N."/>
            <person name="Submissions S."/>
        </authorList>
    </citation>
    <scope>NUCLEOTIDE SEQUENCE [LARGE SCALE GENOMIC DNA]</scope>
    <source>
        <strain evidence="7">DSM 23920</strain>
    </source>
</reference>
<keyword evidence="2 3" id="KW-0802">TPR repeat</keyword>
<dbReference type="EMBL" id="FNRL01000028">
    <property type="protein sequence ID" value="SEB00500.1"/>
    <property type="molecule type" value="Genomic_DNA"/>
</dbReference>
<feature type="signal peptide" evidence="5">
    <location>
        <begin position="1"/>
        <end position="21"/>
    </location>
</feature>
<dbReference type="SUPFAM" id="SSF48452">
    <property type="entry name" value="TPR-like"/>
    <property type="match status" value="1"/>
</dbReference>
<dbReference type="STRING" id="408074.SAMN05660909_04668"/>
<feature type="transmembrane region" description="Helical" evidence="4">
    <location>
        <begin position="133"/>
        <end position="154"/>
    </location>
</feature>
<dbReference type="Pfam" id="PF07719">
    <property type="entry name" value="TPR_2"/>
    <property type="match status" value="1"/>
</dbReference>
<dbReference type="RefSeq" id="WP_139170362.1">
    <property type="nucleotide sequence ID" value="NZ_BKAT01000050.1"/>
</dbReference>
<keyword evidence="7" id="KW-1185">Reference proteome</keyword>
<feature type="repeat" description="TPR" evidence="3">
    <location>
        <begin position="58"/>
        <end position="91"/>
    </location>
</feature>
<feature type="chain" id="PRO_5011725443" evidence="5">
    <location>
        <begin position="22"/>
        <end position="251"/>
    </location>
</feature>
<dbReference type="Gene3D" id="2.30.30.40">
    <property type="entry name" value="SH3 Domains"/>
    <property type="match status" value="1"/>
</dbReference>
<dbReference type="InterPro" id="IPR011990">
    <property type="entry name" value="TPR-like_helical_dom_sf"/>
</dbReference>
<evidence type="ECO:0000256" key="2">
    <source>
        <dbReference type="ARBA" id="ARBA00022803"/>
    </source>
</evidence>
<keyword evidence="1" id="KW-0677">Repeat</keyword>
<sequence>MLKSILFALVMLFTGFTTISAQTPQKRFEEANNLFNQSKFTEAARTYQQLIDEGYHQTSLYFNAGNAWYKAGKTGMAVYNYEKALQQSPNNQSVKHNLDIANQKVDGFVGELPLVFFQQWWQNLRLLHTPNGWATGVIIFFWLFIAGVALTRFLPGRSSTYIAIANYVTAVLTLLYLSVAISTYLSANDHSTGVIMAQHKVKSAPDETSRDIFEVGEGVKVHVTDATNEYCKIELADGKSGWISCAAIKRL</sequence>
<dbReference type="SMART" id="SM00028">
    <property type="entry name" value="TPR"/>
    <property type="match status" value="1"/>
</dbReference>